<comment type="subcellular location">
    <subcellularLocation>
        <location evidence="1">Cytoplasm</location>
    </subcellularLocation>
</comment>
<evidence type="ECO:0000259" key="13">
    <source>
        <dbReference type="Pfam" id="PF00370"/>
    </source>
</evidence>
<evidence type="ECO:0000256" key="2">
    <source>
        <dbReference type="ARBA" id="ARBA00009156"/>
    </source>
</evidence>
<dbReference type="GO" id="GO:0006071">
    <property type="term" value="P:glycerol metabolic process"/>
    <property type="evidence" value="ECO:0007669"/>
    <property type="project" value="TreeGrafter"/>
</dbReference>
<evidence type="ECO:0000256" key="9">
    <source>
        <dbReference type="ARBA" id="ARBA00057196"/>
    </source>
</evidence>
<proteinExistence type="inferred from homology"/>
<evidence type="ECO:0000256" key="5">
    <source>
        <dbReference type="ARBA" id="ARBA00022741"/>
    </source>
</evidence>
<evidence type="ECO:0000256" key="12">
    <source>
        <dbReference type="ARBA" id="ARBA00076706"/>
    </source>
</evidence>
<evidence type="ECO:0000256" key="11">
    <source>
        <dbReference type="ARBA" id="ARBA00069425"/>
    </source>
</evidence>
<keyword evidence="7" id="KW-0067">ATP-binding</keyword>
<dbReference type="CDD" id="cd07777">
    <property type="entry name" value="ASKHA_NBD_FGGY_SHK"/>
    <property type="match status" value="1"/>
</dbReference>
<reference evidence="14" key="1">
    <citation type="submission" date="2025-08" db="UniProtKB">
        <authorList>
            <consortium name="Ensembl"/>
        </authorList>
    </citation>
    <scope>IDENTIFICATION</scope>
</reference>
<comment type="similarity">
    <text evidence="2">Belongs to the FGGY kinase family.</text>
</comment>
<evidence type="ECO:0000256" key="4">
    <source>
        <dbReference type="ARBA" id="ARBA00022679"/>
    </source>
</evidence>
<keyword evidence="3" id="KW-0963">Cytoplasm</keyword>
<dbReference type="GO" id="GO:0005524">
    <property type="term" value="F:ATP binding"/>
    <property type="evidence" value="ECO:0007669"/>
    <property type="project" value="UniProtKB-KW"/>
</dbReference>
<dbReference type="FunFam" id="3.30.420.40:FF:000111">
    <property type="entry name" value="Sedoheptulokinase"/>
    <property type="match status" value="1"/>
</dbReference>
<dbReference type="PANTHER" id="PTHR10196:SF67">
    <property type="entry name" value="SEDOHEPTULOKINASE"/>
    <property type="match status" value="1"/>
</dbReference>
<evidence type="ECO:0000256" key="8">
    <source>
        <dbReference type="ARBA" id="ARBA00052736"/>
    </source>
</evidence>
<dbReference type="GO" id="GO:0005829">
    <property type="term" value="C:cytosol"/>
    <property type="evidence" value="ECO:0007669"/>
    <property type="project" value="TreeGrafter"/>
</dbReference>
<dbReference type="SUPFAM" id="SSF53067">
    <property type="entry name" value="Actin-like ATPase domain"/>
    <property type="match status" value="2"/>
</dbReference>
<keyword evidence="15" id="KW-1185">Reference proteome</keyword>
<evidence type="ECO:0000256" key="10">
    <source>
        <dbReference type="ARBA" id="ARBA00066341"/>
    </source>
</evidence>
<evidence type="ECO:0000256" key="7">
    <source>
        <dbReference type="ARBA" id="ARBA00022840"/>
    </source>
</evidence>
<dbReference type="InterPro" id="IPR043129">
    <property type="entry name" value="ATPase_NBD"/>
</dbReference>
<accession>A0A3B3Q3J6</accession>
<dbReference type="STRING" id="1676925.ENSPKIP00000000419"/>
<protein>
    <recommendedName>
        <fullName evidence="11">Sedoheptulokinase</fullName>
        <ecNumber evidence="10">2.7.1.14</ecNumber>
    </recommendedName>
    <alternativeName>
        <fullName evidence="12">Carbohydrate kinase-like protein</fullName>
    </alternativeName>
</protein>
<keyword evidence="4" id="KW-0808">Transferase</keyword>
<feature type="domain" description="Carbohydrate kinase FGGY N-terminal" evidence="13">
    <location>
        <begin position="9"/>
        <end position="255"/>
    </location>
</feature>
<dbReference type="FunFam" id="3.30.420.40:FF:000132">
    <property type="entry name" value="Sedoheptulokinase"/>
    <property type="match status" value="1"/>
</dbReference>
<evidence type="ECO:0000256" key="6">
    <source>
        <dbReference type="ARBA" id="ARBA00022777"/>
    </source>
</evidence>
<dbReference type="GO" id="GO:0050277">
    <property type="term" value="F:sedoheptulokinase activity"/>
    <property type="evidence" value="ECO:0007669"/>
    <property type="project" value="UniProtKB-EC"/>
</dbReference>
<dbReference type="EC" id="2.7.1.14" evidence="10"/>
<comment type="function">
    <text evidence="9">Acts as a modulator of macrophage activation through control of glucose metabolism.</text>
</comment>
<sequence>VAALRSQLYILGIDMGTTSVKVVLLDSHLRKVTDACSLPTTADTSNRDGKVMEQDPGKIIDTLNQCMTSLPRDKLRNVTRVGVSGQMHGVMFWKTKTACCWDQGDDGHMFRTKDVSQLITWQDGRCSSDFLSSLPKPDSHLSVATGFGCATIFWYLQNRLEFLAEFTSAGTIHDYVVTMLCGLDRCLMSTQNAASWGYFNTSTNQWNLDIAGFPMELLPEPVAPGSRAGFTCSKWHGIPVGTPVGAALGDFQCAVYSCMVDRTDAVLNISTSAQLSFAMPAEFRPPHVPDPSSLVSYFPYFDGVFLVVAASLNGGNAVATFVDMLTAWMKELGVEISSSSIYSQMIEAGLNQNSSDLKVRPTILGERHDTSCLGLVSNISASNVSLGHLTRALCQGIVENIVAMLPPQLLLESGVKRIVGSGSALIRNEVLRQEAERAFPFPVQYSEDADSAVGVAMILSDRM</sequence>
<dbReference type="InterPro" id="IPR018484">
    <property type="entry name" value="FGGY_N"/>
</dbReference>
<evidence type="ECO:0000256" key="1">
    <source>
        <dbReference type="ARBA" id="ARBA00004496"/>
    </source>
</evidence>
<dbReference type="Proteomes" id="UP000261540">
    <property type="component" value="Unplaced"/>
</dbReference>
<evidence type="ECO:0000313" key="15">
    <source>
        <dbReference type="Proteomes" id="UP000261540"/>
    </source>
</evidence>
<dbReference type="GO" id="GO:0071222">
    <property type="term" value="P:cellular response to lipopolysaccharide"/>
    <property type="evidence" value="ECO:0007669"/>
    <property type="project" value="TreeGrafter"/>
</dbReference>
<dbReference type="GO" id="GO:0006098">
    <property type="term" value="P:pentose-phosphate shunt"/>
    <property type="evidence" value="ECO:0007669"/>
    <property type="project" value="UniProtKB-ARBA"/>
</dbReference>
<dbReference type="AlphaFoldDB" id="A0A3B3Q3J6"/>
<dbReference type="GeneTree" id="ENSGT01000000214434"/>
<dbReference type="PANTHER" id="PTHR10196">
    <property type="entry name" value="SUGAR KINASE"/>
    <property type="match status" value="1"/>
</dbReference>
<reference evidence="14" key="2">
    <citation type="submission" date="2025-09" db="UniProtKB">
        <authorList>
            <consortium name="Ensembl"/>
        </authorList>
    </citation>
    <scope>IDENTIFICATION</scope>
</reference>
<evidence type="ECO:0000313" key="14">
    <source>
        <dbReference type="Ensembl" id="ENSPKIP00000000419.1"/>
    </source>
</evidence>
<dbReference type="Pfam" id="PF00370">
    <property type="entry name" value="FGGY_N"/>
    <property type="match status" value="1"/>
</dbReference>
<dbReference type="Ensembl" id="ENSPKIT00000024317.1">
    <property type="protein sequence ID" value="ENSPKIP00000000419.1"/>
    <property type="gene ID" value="ENSPKIG00000019086.1"/>
</dbReference>
<keyword evidence="6" id="KW-0418">Kinase</keyword>
<organism evidence="14 15">
    <name type="scientific">Paramormyrops kingsleyae</name>
    <dbReference type="NCBI Taxonomy" id="1676925"/>
    <lineage>
        <taxon>Eukaryota</taxon>
        <taxon>Metazoa</taxon>
        <taxon>Chordata</taxon>
        <taxon>Craniata</taxon>
        <taxon>Vertebrata</taxon>
        <taxon>Euteleostomi</taxon>
        <taxon>Actinopterygii</taxon>
        <taxon>Neopterygii</taxon>
        <taxon>Teleostei</taxon>
        <taxon>Osteoglossocephala</taxon>
        <taxon>Osteoglossomorpha</taxon>
        <taxon>Osteoglossiformes</taxon>
        <taxon>Mormyridae</taxon>
        <taxon>Paramormyrops</taxon>
    </lineage>
</organism>
<comment type="catalytic activity">
    <reaction evidence="8">
        <text>sedoheptulose + ATP = D-sedoheptulose 7-phosphate + ADP + H(+)</text>
        <dbReference type="Rhea" id="RHEA:23844"/>
        <dbReference type="ChEBI" id="CHEBI:15378"/>
        <dbReference type="ChEBI" id="CHEBI:16802"/>
        <dbReference type="ChEBI" id="CHEBI:30616"/>
        <dbReference type="ChEBI" id="CHEBI:57483"/>
        <dbReference type="ChEBI" id="CHEBI:456216"/>
        <dbReference type="EC" id="2.7.1.14"/>
    </reaction>
</comment>
<keyword evidence="5" id="KW-0547">Nucleotide-binding</keyword>
<dbReference type="Gene3D" id="3.30.420.40">
    <property type="match status" value="2"/>
</dbReference>
<name>A0A3B3Q3J6_9TELE</name>
<evidence type="ECO:0000256" key="3">
    <source>
        <dbReference type="ARBA" id="ARBA00022490"/>
    </source>
</evidence>